<reference evidence="1 2" key="1">
    <citation type="journal article" date="2021" name="BMC Biol.">
        <title>Horizontally acquired antibacterial genes associated with adaptive radiation of ladybird beetles.</title>
        <authorList>
            <person name="Li H.S."/>
            <person name="Tang X.F."/>
            <person name="Huang Y.H."/>
            <person name="Xu Z.Y."/>
            <person name="Chen M.L."/>
            <person name="Du X.Y."/>
            <person name="Qiu B.Y."/>
            <person name="Chen P.T."/>
            <person name="Zhang W."/>
            <person name="Slipinski A."/>
            <person name="Escalona H.E."/>
            <person name="Waterhouse R.M."/>
            <person name="Zwick A."/>
            <person name="Pang H."/>
        </authorList>
    </citation>
    <scope>NUCLEOTIDE SEQUENCE [LARGE SCALE GENOMIC DNA]</scope>
    <source>
        <strain evidence="1">SYSU2018</strain>
    </source>
</reference>
<dbReference type="Proteomes" id="UP001516400">
    <property type="component" value="Unassembled WGS sequence"/>
</dbReference>
<comment type="caution">
    <text evidence="1">The sequence shown here is derived from an EMBL/GenBank/DDBJ whole genome shotgun (WGS) entry which is preliminary data.</text>
</comment>
<proteinExistence type="predicted"/>
<accession>A0ABD2MIW3</accession>
<name>A0ABD2MIW3_9CUCU</name>
<sequence>MVEGTAFHKYISKPTCRGRNTHSVAKQKFSELMNSGSYDYILFTDASKSMDGVACLVTSFDIT</sequence>
<evidence type="ECO:0000313" key="2">
    <source>
        <dbReference type="Proteomes" id="UP001516400"/>
    </source>
</evidence>
<feature type="non-terminal residue" evidence="1">
    <location>
        <position position="63"/>
    </location>
</feature>
<dbReference type="EMBL" id="JABFTP020000001">
    <property type="protein sequence ID" value="KAL3266330.1"/>
    <property type="molecule type" value="Genomic_DNA"/>
</dbReference>
<protein>
    <submittedName>
        <fullName evidence="1">Uncharacterized protein</fullName>
    </submittedName>
</protein>
<keyword evidence="2" id="KW-1185">Reference proteome</keyword>
<evidence type="ECO:0000313" key="1">
    <source>
        <dbReference type="EMBL" id="KAL3266330.1"/>
    </source>
</evidence>
<organism evidence="1 2">
    <name type="scientific">Cryptolaemus montrouzieri</name>
    <dbReference type="NCBI Taxonomy" id="559131"/>
    <lineage>
        <taxon>Eukaryota</taxon>
        <taxon>Metazoa</taxon>
        <taxon>Ecdysozoa</taxon>
        <taxon>Arthropoda</taxon>
        <taxon>Hexapoda</taxon>
        <taxon>Insecta</taxon>
        <taxon>Pterygota</taxon>
        <taxon>Neoptera</taxon>
        <taxon>Endopterygota</taxon>
        <taxon>Coleoptera</taxon>
        <taxon>Polyphaga</taxon>
        <taxon>Cucujiformia</taxon>
        <taxon>Coccinelloidea</taxon>
        <taxon>Coccinellidae</taxon>
        <taxon>Scymninae</taxon>
        <taxon>Scymnini</taxon>
        <taxon>Cryptolaemus</taxon>
    </lineage>
</organism>
<gene>
    <name evidence="1" type="ORF">HHI36_010507</name>
</gene>
<dbReference type="AlphaFoldDB" id="A0ABD2MIW3"/>